<protein>
    <submittedName>
        <fullName evidence="4">Ig-like domain-containing protein</fullName>
    </submittedName>
</protein>
<dbReference type="Gene3D" id="2.60.40.1220">
    <property type="match status" value="1"/>
</dbReference>
<dbReference type="Pfam" id="PF17957">
    <property type="entry name" value="Big_7"/>
    <property type="match status" value="1"/>
</dbReference>
<dbReference type="Proteomes" id="UP000662747">
    <property type="component" value="Chromosome"/>
</dbReference>
<keyword evidence="5" id="KW-1185">Reference proteome</keyword>
<feature type="compositionally biased region" description="Polar residues" evidence="2">
    <location>
        <begin position="61"/>
        <end position="92"/>
    </location>
</feature>
<evidence type="ECO:0000259" key="3">
    <source>
        <dbReference type="Pfam" id="PF13205"/>
    </source>
</evidence>
<evidence type="ECO:0000313" key="4">
    <source>
        <dbReference type="EMBL" id="QSQ20823.1"/>
    </source>
</evidence>
<gene>
    <name evidence="4" type="ORF">JY651_37195</name>
</gene>
<dbReference type="EMBL" id="CP071090">
    <property type="protein sequence ID" value="QSQ20823.1"/>
    <property type="molecule type" value="Genomic_DNA"/>
</dbReference>
<dbReference type="RefSeq" id="WP_206722403.1">
    <property type="nucleotide sequence ID" value="NZ_CP071090.1"/>
</dbReference>
<feature type="region of interest" description="Disordered" evidence="2">
    <location>
        <begin position="42"/>
        <end position="92"/>
    </location>
</feature>
<dbReference type="Pfam" id="PF13205">
    <property type="entry name" value="Big_5"/>
    <property type="match status" value="1"/>
</dbReference>
<name>A0ABX7NQ64_9BACT</name>
<reference evidence="4 5" key="1">
    <citation type="submission" date="2021-02" db="EMBL/GenBank/DDBJ databases">
        <title>De Novo genome assembly of isolated myxobacteria.</title>
        <authorList>
            <person name="Stevens D.C."/>
        </authorList>
    </citation>
    <scope>NUCLEOTIDE SEQUENCE [LARGE SCALE GENOMIC DNA]</scope>
    <source>
        <strain evidence="5">SCPEA02</strain>
    </source>
</reference>
<dbReference type="PROSITE" id="PS51257">
    <property type="entry name" value="PROKAR_LIPOPROTEIN"/>
    <property type="match status" value="1"/>
</dbReference>
<accession>A0ABX7NQ64</accession>
<proteinExistence type="predicted"/>
<feature type="domain" description="SbsA Ig-like" evidence="3">
    <location>
        <begin position="175"/>
        <end position="276"/>
    </location>
</feature>
<sequence length="650" mass="68727">MRNRLGTTSALPGPTMSHSPRIAVLAVFLFCACISLPEVEQVPETPDAGEPDAHAEDSGTLDASVSDSGTPDSGTPDSGTPDSGTPDSGAPTLTVTLVTSRAVTNSDVQVSGTVTGAVPDEVELLVDGAAVATLAPPYELRWSAQSLDEGTHVLALRASLEGRRFTSESRTLIVDRTPPRLVMQTPLTGAQFISVHQVVQATFSEPLDPATVRAESVKLLSDAGVIAAEVALASEGTSLTIQPTSLLPADTAVQVRFESSVVDLAGNAVQALPEHWTWAVPGFLPLGEPLSASPTERSLPRSPSLQIDGAGRPVVAWVGGTGAESPYGVRVRRWNGSGWEQLGGVLEVPVGSNSSFCSLTIDADGRSIVVWDEVQSSTVATSMHTRRWNGSAWDVMGDVPLRQQSSADLIVSKGNKQGQIALAFVERYQGNDQVLVSRWNGTSWGMVGGGLKVNSSWMVSGIQLAIDAAGNPVVAWSESNSGNIAAFMRRWNGSAWEAIAMPAQTFPGALFIDAAGAPILDVRVWNGTAWSAQLRQWNGSTWATLGSTISLYPGTTDSSVVTLTLDVQGRLIALLGEQEAAGGATVFYIRRWNAGAWEPVGSLLRKNSGDNFIGPALLAMDSTNRPFMARREAPENDVSNWRIHVYTPND</sequence>
<evidence type="ECO:0000313" key="5">
    <source>
        <dbReference type="Proteomes" id="UP000662747"/>
    </source>
</evidence>
<keyword evidence="1" id="KW-0732">Signal</keyword>
<dbReference type="InterPro" id="IPR032812">
    <property type="entry name" value="SbsA_Ig"/>
</dbReference>
<evidence type="ECO:0000256" key="1">
    <source>
        <dbReference type="ARBA" id="ARBA00022729"/>
    </source>
</evidence>
<evidence type="ECO:0000256" key="2">
    <source>
        <dbReference type="SAM" id="MobiDB-lite"/>
    </source>
</evidence>
<dbReference type="InterPro" id="IPR014755">
    <property type="entry name" value="Cu-Rt/internalin_Ig-like"/>
</dbReference>
<organism evidence="4 5">
    <name type="scientific">Pyxidicoccus parkwayensis</name>
    <dbReference type="NCBI Taxonomy" id="2813578"/>
    <lineage>
        <taxon>Bacteria</taxon>
        <taxon>Pseudomonadati</taxon>
        <taxon>Myxococcota</taxon>
        <taxon>Myxococcia</taxon>
        <taxon>Myxococcales</taxon>
        <taxon>Cystobacterineae</taxon>
        <taxon>Myxococcaceae</taxon>
        <taxon>Pyxidicoccus</taxon>
    </lineage>
</organism>